<dbReference type="AlphaFoldDB" id="A0AA38H5Z5"/>
<protein>
    <submittedName>
        <fullName evidence="1">Isoprenoid synthase domain-containing protein</fullName>
    </submittedName>
</protein>
<dbReference type="Pfam" id="PF00494">
    <property type="entry name" value="SQS_PSY"/>
    <property type="match status" value="1"/>
</dbReference>
<dbReference type="Gene3D" id="1.10.600.10">
    <property type="entry name" value="Farnesyl Diphosphate Synthase"/>
    <property type="match status" value="1"/>
</dbReference>
<dbReference type="RefSeq" id="XP_052943178.1">
    <property type="nucleotide sequence ID" value="XM_053090401.1"/>
</dbReference>
<keyword evidence="2" id="KW-1185">Reference proteome</keyword>
<dbReference type="InterPro" id="IPR002060">
    <property type="entry name" value="Squ/phyt_synthse"/>
</dbReference>
<gene>
    <name evidence="1" type="ORF">MKK02DRAFT_39022</name>
</gene>
<accession>A0AA38H5Z5</accession>
<organism evidence="1 2">
    <name type="scientific">Dioszegia hungarica</name>
    <dbReference type="NCBI Taxonomy" id="4972"/>
    <lineage>
        <taxon>Eukaryota</taxon>
        <taxon>Fungi</taxon>
        <taxon>Dikarya</taxon>
        <taxon>Basidiomycota</taxon>
        <taxon>Agaricomycotina</taxon>
        <taxon>Tremellomycetes</taxon>
        <taxon>Tremellales</taxon>
        <taxon>Bulleribasidiaceae</taxon>
        <taxon>Dioszegia</taxon>
    </lineage>
</organism>
<proteinExistence type="predicted"/>
<sequence>MSRSPLASIIGRVTNAVSQHGSSKPGSALLGARVNASRPQARCPISASRTYASTSSVGSKPQLNVPTSAGGPQAPLEYCSSLVQRLDPEAWLCSYFWPKRERAWFLAWRAFNLELHLVSTTVTQPALASIRFQFWRDALKAIFTKDTAGGAAAVPQHPVAVLLAETRRERPIQKYYLSQMIDTRAKNLSLPPSSPTLESHLTTHGPLHTSLLLGPLPLLLPPTHASTSGISHTLSHLSTLLCITSLLRSLPILVSKRSLNIPADVRERHGVVEEDVLRNGAAAKGVRDACYEIGTRGMDELITARRETKGAGGRVEPKAVRPLFLSAIPAERYLKRLEGVDFDVFHPDLQKQDWKLAPTIWWRSQTGKL</sequence>
<dbReference type="InterPro" id="IPR008949">
    <property type="entry name" value="Isoprenoid_synthase_dom_sf"/>
</dbReference>
<comment type="caution">
    <text evidence="1">The sequence shown here is derived from an EMBL/GenBank/DDBJ whole genome shotgun (WGS) entry which is preliminary data.</text>
</comment>
<dbReference type="Proteomes" id="UP001164286">
    <property type="component" value="Unassembled WGS sequence"/>
</dbReference>
<reference evidence="1" key="1">
    <citation type="journal article" date="2022" name="G3 (Bethesda)">
        <title>High quality genome of the basidiomycete yeast Dioszegia hungarica PDD-24b-2 isolated from cloud water.</title>
        <authorList>
            <person name="Jarrige D."/>
            <person name="Haridas S."/>
            <person name="Bleykasten-Grosshans C."/>
            <person name="Joly M."/>
            <person name="Nadalig T."/>
            <person name="Sancelme M."/>
            <person name="Vuilleumier S."/>
            <person name="Grigoriev I.V."/>
            <person name="Amato P."/>
            <person name="Bringel F."/>
        </authorList>
    </citation>
    <scope>NUCLEOTIDE SEQUENCE</scope>
    <source>
        <strain evidence="1">PDD-24b-2</strain>
    </source>
</reference>
<evidence type="ECO:0000313" key="2">
    <source>
        <dbReference type="Proteomes" id="UP001164286"/>
    </source>
</evidence>
<evidence type="ECO:0000313" key="1">
    <source>
        <dbReference type="EMBL" id="KAI9633401.1"/>
    </source>
</evidence>
<dbReference type="GeneID" id="77729606"/>
<name>A0AA38H5Z5_9TREE</name>
<dbReference type="EMBL" id="JAKWFO010000009">
    <property type="protein sequence ID" value="KAI9633401.1"/>
    <property type="molecule type" value="Genomic_DNA"/>
</dbReference>
<dbReference type="SUPFAM" id="SSF48576">
    <property type="entry name" value="Terpenoid synthases"/>
    <property type="match status" value="1"/>
</dbReference>